<dbReference type="RefSeq" id="XP_033664568.1">
    <property type="nucleotide sequence ID" value="XM_033817762.1"/>
</dbReference>
<evidence type="ECO:0000256" key="2">
    <source>
        <dbReference type="ARBA" id="ARBA00022679"/>
    </source>
</evidence>
<reference evidence="6" key="1">
    <citation type="journal article" date="2020" name="Stud. Mycol.">
        <title>101 Dothideomycetes genomes: a test case for predicting lifestyles and emergence of pathogens.</title>
        <authorList>
            <person name="Haridas S."/>
            <person name="Albert R."/>
            <person name="Binder M."/>
            <person name="Bloem J."/>
            <person name="Labutti K."/>
            <person name="Salamov A."/>
            <person name="Andreopoulos B."/>
            <person name="Baker S."/>
            <person name="Barry K."/>
            <person name="Bills G."/>
            <person name="Bluhm B."/>
            <person name="Cannon C."/>
            <person name="Castanera R."/>
            <person name="Culley D."/>
            <person name="Daum C."/>
            <person name="Ezra D."/>
            <person name="Gonzalez J."/>
            <person name="Henrissat B."/>
            <person name="Kuo A."/>
            <person name="Liang C."/>
            <person name="Lipzen A."/>
            <person name="Lutzoni F."/>
            <person name="Magnuson J."/>
            <person name="Mondo S."/>
            <person name="Nolan M."/>
            <person name="Ohm R."/>
            <person name="Pangilinan J."/>
            <person name="Park H.-J."/>
            <person name="Ramirez L."/>
            <person name="Alfaro M."/>
            <person name="Sun H."/>
            <person name="Tritt A."/>
            <person name="Yoshinaga Y."/>
            <person name="Zwiers L.-H."/>
            <person name="Turgeon B."/>
            <person name="Goodwin S."/>
            <person name="Spatafora J."/>
            <person name="Crous P."/>
            <person name="Grigoriev I."/>
        </authorList>
    </citation>
    <scope>NUCLEOTIDE SEQUENCE</scope>
    <source>
        <strain evidence="6">ATCC 36951</strain>
    </source>
</reference>
<comment type="caution">
    <text evidence="4">Lacks conserved residue(s) required for the propagation of feature annotation.</text>
</comment>
<name>A0A6A6CDB4_ZASCE</name>
<dbReference type="InterPro" id="IPR026590">
    <property type="entry name" value="Ssirtuin_cat_dom"/>
</dbReference>
<evidence type="ECO:0000256" key="1">
    <source>
        <dbReference type="ARBA" id="ARBA00006924"/>
    </source>
</evidence>
<keyword evidence="2" id="KW-0808">Transferase</keyword>
<dbReference type="PROSITE" id="PS50305">
    <property type="entry name" value="SIRTUIN"/>
    <property type="match status" value="1"/>
</dbReference>
<dbReference type="Gene3D" id="3.30.1600.10">
    <property type="entry name" value="SIR2/SIRT2 'Small Domain"/>
    <property type="match status" value="1"/>
</dbReference>
<dbReference type="InterPro" id="IPR026591">
    <property type="entry name" value="Sirtuin_cat_small_dom_sf"/>
</dbReference>
<dbReference type="GO" id="GO:0005634">
    <property type="term" value="C:nucleus"/>
    <property type="evidence" value="ECO:0007669"/>
    <property type="project" value="TreeGrafter"/>
</dbReference>
<comment type="similarity">
    <text evidence="1">Belongs to the sirtuin family. Class I subfamily.</text>
</comment>
<dbReference type="Proteomes" id="UP000799537">
    <property type="component" value="Unassembled WGS sequence"/>
</dbReference>
<dbReference type="SUPFAM" id="SSF52467">
    <property type="entry name" value="DHS-like NAD/FAD-binding domain"/>
    <property type="match status" value="1"/>
</dbReference>
<dbReference type="GeneID" id="54571034"/>
<evidence type="ECO:0000259" key="5">
    <source>
        <dbReference type="PROSITE" id="PS50305"/>
    </source>
</evidence>
<evidence type="ECO:0000256" key="3">
    <source>
        <dbReference type="ARBA" id="ARBA00023027"/>
    </source>
</evidence>
<keyword evidence="7" id="KW-1185">Reference proteome</keyword>
<dbReference type="Pfam" id="PF02146">
    <property type="entry name" value="SIR2"/>
    <property type="match status" value="1"/>
</dbReference>
<dbReference type="EMBL" id="ML993607">
    <property type="protein sequence ID" value="KAF2163679.1"/>
    <property type="molecule type" value="Genomic_DNA"/>
</dbReference>
<evidence type="ECO:0000313" key="6">
    <source>
        <dbReference type="EMBL" id="KAF2163679.1"/>
    </source>
</evidence>
<organism evidence="6 7">
    <name type="scientific">Zasmidium cellare ATCC 36951</name>
    <dbReference type="NCBI Taxonomy" id="1080233"/>
    <lineage>
        <taxon>Eukaryota</taxon>
        <taxon>Fungi</taxon>
        <taxon>Dikarya</taxon>
        <taxon>Ascomycota</taxon>
        <taxon>Pezizomycotina</taxon>
        <taxon>Dothideomycetes</taxon>
        <taxon>Dothideomycetidae</taxon>
        <taxon>Mycosphaerellales</taxon>
        <taxon>Mycosphaerellaceae</taxon>
        <taxon>Zasmidium</taxon>
    </lineage>
</organism>
<dbReference type="AlphaFoldDB" id="A0A6A6CDB4"/>
<feature type="domain" description="Deacetylase sirtuin-type" evidence="5">
    <location>
        <begin position="1"/>
        <end position="264"/>
    </location>
</feature>
<dbReference type="OrthoDB" id="424302at2759"/>
<gene>
    <name evidence="6" type="ORF">M409DRAFT_68282</name>
</gene>
<dbReference type="GO" id="GO:0017136">
    <property type="term" value="F:histone deacetylase activity, NAD-dependent"/>
    <property type="evidence" value="ECO:0007669"/>
    <property type="project" value="TreeGrafter"/>
</dbReference>
<evidence type="ECO:0000256" key="4">
    <source>
        <dbReference type="PROSITE-ProRule" id="PRU00236"/>
    </source>
</evidence>
<protein>
    <recommendedName>
        <fullName evidence="5">Deacetylase sirtuin-type domain-containing protein</fullName>
    </recommendedName>
</protein>
<dbReference type="InterPro" id="IPR003000">
    <property type="entry name" value="Sirtuin"/>
</dbReference>
<dbReference type="Gene3D" id="3.40.50.1220">
    <property type="entry name" value="TPP-binding domain"/>
    <property type="match status" value="1"/>
</dbReference>
<dbReference type="PANTHER" id="PTHR11085:SF10">
    <property type="entry name" value="NAD-DEPENDENT PROTEIN DEACYLASE SIRTUIN-5, MITOCHONDRIAL-RELATED"/>
    <property type="match status" value="1"/>
</dbReference>
<evidence type="ECO:0000313" key="7">
    <source>
        <dbReference type="Proteomes" id="UP000799537"/>
    </source>
</evidence>
<proteinExistence type="inferred from homology"/>
<dbReference type="GO" id="GO:0070403">
    <property type="term" value="F:NAD+ binding"/>
    <property type="evidence" value="ECO:0007669"/>
    <property type="project" value="InterPro"/>
</dbReference>
<dbReference type="InterPro" id="IPR050134">
    <property type="entry name" value="NAD-dep_sirtuin_deacylases"/>
</dbReference>
<sequence>MASTSATISFPKTSIASFHAPLEQYKRIVAFLGAGNCHGAESEALSSVKAFNETPQIVLEYYEERRRQAREARPNAAHEAIAALARVKGPANFMAMDMNVDGLCSRAGHPKHQLFEMHGNLFDAKCSRLECEYFKEEFFNDEYSTMARQTRPRCPRCNSDLRPAVVWSGENLRKDAVDAAEGFLSEIEPIDLILVIGTTAQIWPAAGFVDSAIEKGASVAMVNVDRGNLVPEGGALGLTGKDWFSVGDPADVVPRLLAPLVGNQYIRL</sequence>
<accession>A0A6A6CDB4</accession>
<dbReference type="InterPro" id="IPR029035">
    <property type="entry name" value="DHS-like_NAD/FAD-binding_dom"/>
</dbReference>
<dbReference type="PANTHER" id="PTHR11085">
    <property type="entry name" value="NAD-DEPENDENT PROTEIN DEACYLASE SIRTUIN-5, MITOCHONDRIAL-RELATED"/>
    <property type="match status" value="1"/>
</dbReference>
<keyword evidence="3" id="KW-0520">NAD</keyword>